<dbReference type="Proteomes" id="UP000887574">
    <property type="component" value="Unplaced"/>
</dbReference>
<organism evidence="1 2">
    <name type="scientific">Ditylenchus dipsaci</name>
    <dbReference type="NCBI Taxonomy" id="166011"/>
    <lineage>
        <taxon>Eukaryota</taxon>
        <taxon>Metazoa</taxon>
        <taxon>Ecdysozoa</taxon>
        <taxon>Nematoda</taxon>
        <taxon>Chromadorea</taxon>
        <taxon>Rhabditida</taxon>
        <taxon>Tylenchina</taxon>
        <taxon>Tylenchomorpha</taxon>
        <taxon>Sphaerularioidea</taxon>
        <taxon>Anguinidae</taxon>
        <taxon>Anguininae</taxon>
        <taxon>Ditylenchus</taxon>
    </lineage>
</organism>
<name>A0A915D3G3_9BILA</name>
<dbReference type="WBParaSite" id="jg15445">
    <property type="protein sequence ID" value="jg15445"/>
    <property type="gene ID" value="jg15445"/>
</dbReference>
<protein>
    <submittedName>
        <fullName evidence="2">C2H2-type domain-containing protein</fullName>
    </submittedName>
</protein>
<accession>A0A915D3G3</accession>
<evidence type="ECO:0000313" key="1">
    <source>
        <dbReference type="Proteomes" id="UP000887574"/>
    </source>
</evidence>
<sequence>MAYLATRSRVLRWNRSSSDLKTSYNKSLEHKLNEYSCGRAVDDRADDGGRAGVEDRGVVEGVAFYSCRFNNHFVLNRLYQVGIRPEVTMTGCKIFEATARNGQGYSRVKFRDLFLLMNLKLDSLKNKFGLMTDNKGVFPHNFNTRDSRLSSFHHFRPSTPIFSSSSTKHARMEHEHAIAKSAEQLEDERRSIDPELNKKLTSLFPGGCCPYDGCKKAVIKHSKNLYRHMKNKHNSELEKVILEIDKAKTRLPFDVISTTNRPLRYLTMYAGTSTFAFAHLENPWLLRLLGTCKGMTCIPNRRALRTLVGGELKKVQNKLKIICENVTHGSRFTTSGMATSFLAIFVQFITPAGIKNYPLDVICEFLLSGLPSNYDCIKYWHNEGESYFANDTAILQEAFLKTREIFLNITDGYDVLQDACTIACVCMKLYKESSLEKDHL</sequence>
<keyword evidence="1" id="KW-1185">Reference proteome</keyword>
<proteinExistence type="predicted"/>
<evidence type="ECO:0000313" key="2">
    <source>
        <dbReference type="WBParaSite" id="jg15445"/>
    </source>
</evidence>
<dbReference type="AlphaFoldDB" id="A0A915D3G3"/>
<reference evidence="2" key="1">
    <citation type="submission" date="2022-11" db="UniProtKB">
        <authorList>
            <consortium name="WormBaseParasite"/>
        </authorList>
    </citation>
    <scope>IDENTIFICATION</scope>
</reference>